<organism evidence="3 4">
    <name type="scientific">Thelephora terrestris</name>
    <dbReference type="NCBI Taxonomy" id="56493"/>
    <lineage>
        <taxon>Eukaryota</taxon>
        <taxon>Fungi</taxon>
        <taxon>Dikarya</taxon>
        <taxon>Basidiomycota</taxon>
        <taxon>Agaricomycotina</taxon>
        <taxon>Agaricomycetes</taxon>
        <taxon>Thelephorales</taxon>
        <taxon>Thelephoraceae</taxon>
        <taxon>Thelephora</taxon>
    </lineage>
</organism>
<dbReference type="InterPro" id="IPR046520">
    <property type="entry name" value="DUF6697"/>
</dbReference>
<name>A0A9P6HJ91_9AGAM</name>
<sequence>MSQKRRQDPEDDDGDYIDDDGNDRPSHCKRVRATSTLSGFSRERIKYALGGFDRGWGSMQCRPQMKYTHYALLDVKAHLFDLEPSHGEPIAKAIFGFHLADEEVISGGIEFPLFVRSTSENRSQFKYVGNYVAKKLCLIAWERLSREGREDAIKTVRFRGLSDKHYFNSLGKEAAEQHIHRQFETGVYQVPCCRLDFRSYDEDLKTDIQLQAVPLRVRS</sequence>
<feature type="compositionally biased region" description="Acidic residues" evidence="1">
    <location>
        <begin position="9"/>
        <end position="21"/>
    </location>
</feature>
<keyword evidence="4" id="KW-1185">Reference proteome</keyword>
<feature type="region of interest" description="Disordered" evidence="1">
    <location>
        <begin position="1"/>
        <end position="28"/>
    </location>
</feature>
<protein>
    <recommendedName>
        <fullName evidence="2">DUF6697 domain-containing protein</fullName>
    </recommendedName>
</protein>
<gene>
    <name evidence="3" type="ORF">BJ322DRAFT_702026</name>
</gene>
<dbReference type="Pfam" id="PF20411">
    <property type="entry name" value="DUF6697"/>
    <property type="match status" value="1"/>
</dbReference>
<dbReference type="EMBL" id="WIUZ02000005">
    <property type="protein sequence ID" value="KAF9787135.1"/>
    <property type="molecule type" value="Genomic_DNA"/>
</dbReference>
<comment type="caution">
    <text evidence="3">The sequence shown here is derived from an EMBL/GenBank/DDBJ whole genome shotgun (WGS) entry which is preliminary data.</text>
</comment>
<dbReference type="Proteomes" id="UP000736335">
    <property type="component" value="Unassembled WGS sequence"/>
</dbReference>
<evidence type="ECO:0000313" key="3">
    <source>
        <dbReference type="EMBL" id="KAF9787135.1"/>
    </source>
</evidence>
<evidence type="ECO:0000259" key="2">
    <source>
        <dbReference type="Pfam" id="PF20411"/>
    </source>
</evidence>
<dbReference type="AlphaFoldDB" id="A0A9P6HJ91"/>
<accession>A0A9P6HJ91</accession>
<proteinExistence type="predicted"/>
<feature type="domain" description="DUF6697" evidence="2">
    <location>
        <begin position="40"/>
        <end position="208"/>
    </location>
</feature>
<evidence type="ECO:0000256" key="1">
    <source>
        <dbReference type="SAM" id="MobiDB-lite"/>
    </source>
</evidence>
<evidence type="ECO:0000313" key="4">
    <source>
        <dbReference type="Proteomes" id="UP000736335"/>
    </source>
</evidence>
<reference evidence="3" key="2">
    <citation type="submission" date="2020-11" db="EMBL/GenBank/DDBJ databases">
        <authorList>
            <consortium name="DOE Joint Genome Institute"/>
            <person name="Kuo A."/>
            <person name="Miyauchi S."/>
            <person name="Kiss E."/>
            <person name="Drula E."/>
            <person name="Kohler A."/>
            <person name="Sanchez-Garcia M."/>
            <person name="Andreopoulos B."/>
            <person name="Barry K.W."/>
            <person name="Bonito G."/>
            <person name="Buee M."/>
            <person name="Carver A."/>
            <person name="Chen C."/>
            <person name="Cichocki N."/>
            <person name="Clum A."/>
            <person name="Culley D."/>
            <person name="Crous P.W."/>
            <person name="Fauchery L."/>
            <person name="Girlanda M."/>
            <person name="Hayes R."/>
            <person name="Keri Z."/>
            <person name="Labutti K."/>
            <person name="Lipzen A."/>
            <person name="Lombard V."/>
            <person name="Magnuson J."/>
            <person name="Maillard F."/>
            <person name="Morin E."/>
            <person name="Murat C."/>
            <person name="Nolan M."/>
            <person name="Ohm R."/>
            <person name="Pangilinan J."/>
            <person name="Pereira M."/>
            <person name="Perotto S."/>
            <person name="Peter M."/>
            <person name="Riley R."/>
            <person name="Sitrit Y."/>
            <person name="Stielow B."/>
            <person name="Szollosi G."/>
            <person name="Zifcakova L."/>
            <person name="Stursova M."/>
            <person name="Spatafora J.W."/>
            <person name="Tedersoo L."/>
            <person name="Vaario L.-M."/>
            <person name="Yamada A."/>
            <person name="Yan M."/>
            <person name="Wang P."/>
            <person name="Xu J."/>
            <person name="Bruns T."/>
            <person name="Baldrian P."/>
            <person name="Vilgalys R."/>
            <person name="Henrissat B."/>
            <person name="Grigoriev I.V."/>
            <person name="Hibbett D."/>
            <person name="Nagy L.G."/>
            <person name="Martin F.M."/>
        </authorList>
    </citation>
    <scope>NUCLEOTIDE SEQUENCE</scope>
    <source>
        <strain evidence="3">UH-Tt-Lm1</strain>
    </source>
</reference>
<reference evidence="3" key="1">
    <citation type="journal article" date="2020" name="Nat. Commun.">
        <title>Large-scale genome sequencing of mycorrhizal fungi provides insights into the early evolution of symbiotic traits.</title>
        <authorList>
            <person name="Miyauchi S."/>
            <person name="Kiss E."/>
            <person name="Kuo A."/>
            <person name="Drula E."/>
            <person name="Kohler A."/>
            <person name="Sanchez-Garcia M."/>
            <person name="Morin E."/>
            <person name="Andreopoulos B."/>
            <person name="Barry K.W."/>
            <person name="Bonito G."/>
            <person name="Buee M."/>
            <person name="Carver A."/>
            <person name="Chen C."/>
            <person name="Cichocki N."/>
            <person name="Clum A."/>
            <person name="Culley D."/>
            <person name="Crous P.W."/>
            <person name="Fauchery L."/>
            <person name="Girlanda M."/>
            <person name="Hayes R.D."/>
            <person name="Keri Z."/>
            <person name="LaButti K."/>
            <person name="Lipzen A."/>
            <person name="Lombard V."/>
            <person name="Magnuson J."/>
            <person name="Maillard F."/>
            <person name="Murat C."/>
            <person name="Nolan M."/>
            <person name="Ohm R.A."/>
            <person name="Pangilinan J."/>
            <person name="Pereira M.F."/>
            <person name="Perotto S."/>
            <person name="Peter M."/>
            <person name="Pfister S."/>
            <person name="Riley R."/>
            <person name="Sitrit Y."/>
            <person name="Stielow J.B."/>
            <person name="Szollosi G."/>
            <person name="Zifcakova L."/>
            <person name="Stursova M."/>
            <person name="Spatafora J.W."/>
            <person name="Tedersoo L."/>
            <person name="Vaario L.M."/>
            <person name="Yamada A."/>
            <person name="Yan M."/>
            <person name="Wang P."/>
            <person name="Xu J."/>
            <person name="Bruns T."/>
            <person name="Baldrian P."/>
            <person name="Vilgalys R."/>
            <person name="Dunand C."/>
            <person name="Henrissat B."/>
            <person name="Grigoriev I.V."/>
            <person name="Hibbett D."/>
            <person name="Nagy L.G."/>
            <person name="Martin F.M."/>
        </authorList>
    </citation>
    <scope>NUCLEOTIDE SEQUENCE</scope>
    <source>
        <strain evidence="3">UH-Tt-Lm1</strain>
    </source>
</reference>